<feature type="binding site" evidence="29">
    <location>
        <position position="599"/>
    </location>
    <ligand>
        <name>ATP</name>
        <dbReference type="ChEBI" id="CHEBI:30616"/>
    </ligand>
</feature>
<feature type="domain" description="Protein kinase" evidence="35">
    <location>
        <begin position="450"/>
        <end position="742"/>
    </location>
</feature>
<comment type="catalytic activity">
    <reaction evidence="27">
        <text>L-tyrosyl-[protein] + ATP = O-phospho-L-tyrosyl-[protein] + ADP + H(+)</text>
        <dbReference type="Rhea" id="RHEA:10596"/>
        <dbReference type="Rhea" id="RHEA-COMP:10136"/>
        <dbReference type="Rhea" id="RHEA-COMP:20101"/>
        <dbReference type="ChEBI" id="CHEBI:15378"/>
        <dbReference type="ChEBI" id="CHEBI:30616"/>
        <dbReference type="ChEBI" id="CHEBI:46858"/>
        <dbReference type="ChEBI" id="CHEBI:61978"/>
        <dbReference type="ChEBI" id="CHEBI:456216"/>
        <dbReference type="EC" id="2.7.10.1"/>
    </reaction>
</comment>
<name>A0A7L0YA58_9PASE</name>
<feature type="glycosylation site" description="N-linked (GlcNAc...) asparagine" evidence="31">
    <location>
        <position position="214"/>
    </location>
</feature>
<dbReference type="Gene3D" id="3.30.200.20">
    <property type="entry name" value="Phosphorylase Kinase, domain 1"/>
    <property type="match status" value="1"/>
</dbReference>
<feature type="active site" description="Proton acceptor" evidence="28">
    <location>
        <position position="595"/>
    </location>
</feature>
<evidence type="ECO:0000256" key="12">
    <source>
        <dbReference type="ARBA" id="ARBA00022729"/>
    </source>
</evidence>
<feature type="disulfide bond" evidence="30">
    <location>
        <begin position="251"/>
        <end position="315"/>
    </location>
</feature>
<accession>A0A7L0YA58</accession>
<feature type="region of interest" description="Disordered" evidence="33">
    <location>
        <begin position="91"/>
        <end position="120"/>
    </location>
</feature>
<organism evidence="37 38">
    <name type="scientific">Ploceus nigricollis</name>
    <dbReference type="NCBI Taxonomy" id="441696"/>
    <lineage>
        <taxon>Eukaryota</taxon>
        <taxon>Metazoa</taxon>
        <taxon>Chordata</taxon>
        <taxon>Craniata</taxon>
        <taxon>Vertebrata</taxon>
        <taxon>Euteleostomi</taxon>
        <taxon>Archelosauria</taxon>
        <taxon>Archosauria</taxon>
        <taxon>Dinosauria</taxon>
        <taxon>Saurischia</taxon>
        <taxon>Theropoda</taxon>
        <taxon>Coelurosauria</taxon>
        <taxon>Aves</taxon>
        <taxon>Neognathae</taxon>
        <taxon>Neoaves</taxon>
        <taxon>Telluraves</taxon>
        <taxon>Australaves</taxon>
        <taxon>Passeriformes</taxon>
        <taxon>Passeroidea</taxon>
        <taxon>Ploceidae</taxon>
        <taxon>Ploceinae</taxon>
        <taxon>Ploceus</taxon>
    </lineage>
</organism>
<dbReference type="InterPro" id="IPR036179">
    <property type="entry name" value="Ig-like_dom_sf"/>
</dbReference>
<dbReference type="CDD" id="cd05857">
    <property type="entry name" value="IgI_2_FGFR"/>
    <property type="match status" value="1"/>
</dbReference>
<dbReference type="EMBL" id="VXBC01002534">
    <property type="protein sequence ID" value="NXM12649.1"/>
    <property type="molecule type" value="Genomic_DNA"/>
</dbReference>
<keyword evidence="12" id="KW-0732">Signal</keyword>
<evidence type="ECO:0000256" key="30">
    <source>
        <dbReference type="PIRSR" id="PIRSR000628-3"/>
    </source>
</evidence>
<dbReference type="Proteomes" id="UP000539920">
    <property type="component" value="Unassembled WGS sequence"/>
</dbReference>
<evidence type="ECO:0000256" key="29">
    <source>
        <dbReference type="PIRSR" id="PIRSR000628-2"/>
    </source>
</evidence>
<feature type="compositionally biased region" description="Acidic residues" evidence="33">
    <location>
        <begin position="94"/>
        <end position="104"/>
    </location>
</feature>
<evidence type="ECO:0000256" key="24">
    <source>
        <dbReference type="ARBA" id="ARBA00023242"/>
    </source>
</evidence>
<keyword evidence="8" id="KW-0963">Cytoplasm</keyword>
<evidence type="ECO:0000256" key="17">
    <source>
        <dbReference type="ARBA" id="ARBA00022843"/>
    </source>
</evidence>
<evidence type="ECO:0000256" key="15">
    <source>
        <dbReference type="ARBA" id="ARBA00022777"/>
    </source>
</evidence>
<dbReference type="InterPro" id="IPR001245">
    <property type="entry name" value="Ser-Thr/Tyr_kinase_cat_dom"/>
</dbReference>
<keyword evidence="7" id="KW-1003">Cell membrane</keyword>
<keyword evidence="22" id="KW-0675">Receptor</keyword>
<dbReference type="InterPro" id="IPR011009">
    <property type="entry name" value="Kinase-like_dom_sf"/>
</dbReference>
<feature type="glycosylation site" description="N-linked (GlcNAc...) asparagine" evidence="31">
    <location>
        <position position="46"/>
    </location>
</feature>
<feature type="glycosylation site" description="N-linked (GlcNAc...) asparagine" evidence="31">
    <location>
        <position position="270"/>
    </location>
</feature>
<dbReference type="InterPro" id="IPR013151">
    <property type="entry name" value="Immunoglobulin_dom"/>
</dbReference>
<evidence type="ECO:0000256" key="3">
    <source>
        <dbReference type="ARBA" id="ARBA00004514"/>
    </source>
</evidence>
<feature type="glycosylation site" description="N-linked (GlcNAc...) asparagine" evidence="31">
    <location>
        <position position="201"/>
    </location>
</feature>
<dbReference type="GO" id="GO:0010604">
    <property type="term" value="P:positive regulation of macromolecule metabolic process"/>
    <property type="evidence" value="ECO:0007669"/>
    <property type="project" value="UniProtKB-ARBA"/>
</dbReference>
<evidence type="ECO:0000256" key="5">
    <source>
        <dbReference type="ARBA" id="ARBA00011902"/>
    </source>
</evidence>
<evidence type="ECO:0000256" key="33">
    <source>
        <dbReference type="SAM" id="MobiDB-lite"/>
    </source>
</evidence>
<feature type="non-terminal residue" evidence="37">
    <location>
        <position position="797"/>
    </location>
</feature>
<protein>
    <recommendedName>
        <fullName evidence="6">Fibroblast growth factor receptor 1</fullName>
        <ecNumber evidence="5">2.7.10.1</ecNumber>
    </recommendedName>
</protein>
<feature type="binding site" evidence="29">
    <location>
        <position position="613"/>
    </location>
    <ligand>
        <name>ATP</name>
        <dbReference type="ChEBI" id="CHEBI:30616"/>
    </ligand>
</feature>
<keyword evidence="20" id="KW-0829">Tyrosine-protein kinase</keyword>
<evidence type="ECO:0000256" key="18">
    <source>
        <dbReference type="ARBA" id="ARBA00022989"/>
    </source>
</evidence>
<evidence type="ECO:0000256" key="2">
    <source>
        <dbReference type="ARBA" id="ARBA00004251"/>
    </source>
</evidence>
<feature type="domain" description="Ig-like" evidence="36">
    <location>
        <begin position="3"/>
        <end position="88"/>
    </location>
</feature>
<feature type="disulfide bond" evidence="30">
    <location>
        <begin position="146"/>
        <end position="204"/>
    </location>
</feature>
<evidence type="ECO:0000313" key="37">
    <source>
        <dbReference type="EMBL" id="NXM12649.1"/>
    </source>
</evidence>
<dbReference type="PROSITE" id="PS00107">
    <property type="entry name" value="PROTEIN_KINASE_ATP"/>
    <property type="match status" value="1"/>
</dbReference>
<evidence type="ECO:0000256" key="19">
    <source>
        <dbReference type="ARBA" id="ARBA00023136"/>
    </source>
</evidence>
<dbReference type="InterPro" id="IPR016248">
    <property type="entry name" value="FGF_rcpt_fam"/>
</dbReference>
<dbReference type="Pfam" id="PF00047">
    <property type="entry name" value="ig"/>
    <property type="match status" value="1"/>
</dbReference>
<feature type="glycosylation site" description="N-linked (GlcNAc...) asparagine" evidence="31">
    <location>
        <position position="291"/>
    </location>
</feature>
<evidence type="ECO:0000256" key="10">
    <source>
        <dbReference type="ARBA" id="ARBA00022679"/>
    </source>
</evidence>
<dbReference type="CDD" id="cd05098">
    <property type="entry name" value="PTKc_FGFR1"/>
    <property type="match status" value="1"/>
</dbReference>
<dbReference type="GO" id="GO:0005007">
    <property type="term" value="F:fibroblast growth factor receptor activity"/>
    <property type="evidence" value="ECO:0007669"/>
    <property type="project" value="InterPro"/>
</dbReference>
<feature type="compositionally biased region" description="Polar residues" evidence="33">
    <location>
        <begin position="758"/>
        <end position="767"/>
    </location>
</feature>
<evidence type="ECO:0000256" key="31">
    <source>
        <dbReference type="PIRSR" id="PIRSR000628-4"/>
    </source>
</evidence>
<dbReference type="InterPro" id="IPR028174">
    <property type="entry name" value="FGF_rcpt_1"/>
</dbReference>
<dbReference type="GO" id="GO:0031410">
    <property type="term" value="C:cytoplasmic vesicle"/>
    <property type="evidence" value="ECO:0007669"/>
    <property type="project" value="UniProtKB-SubCell"/>
</dbReference>
<dbReference type="InterPro" id="IPR007110">
    <property type="entry name" value="Ig-like_dom"/>
</dbReference>
<dbReference type="SUPFAM" id="SSF48726">
    <property type="entry name" value="Immunoglobulin"/>
    <property type="match status" value="3"/>
</dbReference>
<dbReference type="SMART" id="SM00409">
    <property type="entry name" value="IG"/>
    <property type="match status" value="3"/>
</dbReference>
<gene>
    <name evidence="37" type="primary">Fgfr1</name>
    <name evidence="37" type="ORF">PLONIG_R09663</name>
</gene>
<comment type="subcellular location">
    <subcellularLocation>
        <location evidence="2">Cell membrane</location>
        <topology evidence="2">Single-pass type I membrane protein</topology>
    </subcellularLocation>
    <subcellularLocation>
        <location evidence="3">Cytoplasm</location>
        <location evidence="3">Cytosol</location>
    </subcellularLocation>
    <subcellularLocation>
        <location evidence="4">Cytoplasmic vesicle</location>
    </subcellularLocation>
    <subcellularLocation>
        <location evidence="1">Nucleus</location>
    </subcellularLocation>
</comment>
<dbReference type="PRINTS" id="PR00109">
    <property type="entry name" value="TYRKINASE"/>
</dbReference>
<dbReference type="PIRSF" id="PIRSF000628">
    <property type="entry name" value="FGFR"/>
    <property type="match status" value="1"/>
</dbReference>
<feature type="disulfide bond" evidence="30">
    <location>
        <begin position="24"/>
        <end position="70"/>
    </location>
</feature>
<evidence type="ECO:0000256" key="34">
    <source>
        <dbReference type="SAM" id="Phobius"/>
    </source>
</evidence>
<proteinExistence type="predicted"/>
<evidence type="ECO:0000256" key="9">
    <source>
        <dbReference type="ARBA" id="ARBA00022553"/>
    </source>
</evidence>
<dbReference type="AlphaFoldDB" id="A0A7L0YA58"/>
<keyword evidence="11 34" id="KW-0812">Transmembrane</keyword>
<dbReference type="InterPro" id="IPR013783">
    <property type="entry name" value="Ig-like_fold"/>
</dbReference>
<dbReference type="GO" id="GO:0005634">
    <property type="term" value="C:nucleus"/>
    <property type="evidence" value="ECO:0007669"/>
    <property type="project" value="UniProtKB-SubCell"/>
</dbReference>
<dbReference type="FunFam" id="2.60.40.10:FF:000016">
    <property type="entry name" value="Fibroblast growth factor receptor"/>
    <property type="match status" value="1"/>
</dbReference>
<dbReference type="GO" id="GO:0005829">
    <property type="term" value="C:cytosol"/>
    <property type="evidence" value="ECO:0007669"/>
    <property type="project" value="UniProtKB-SubCell"/>
</dbReference>
<dbReference type="PROSITE" id="PS50011">
    <property type="entry name" value="PROTEIN_KINASE_DOM"/>
    <property type="match status" value="1"/>
</dbReference>
<dbReference type="FunFam" id="3.30.200.20:FF:000011">
    <property type="entry name" value="Fibroblast growth factor receptor"/>
    <property type="match status" value="1"/>
</dbReference>
<evidence type="ECO:0000256" key="4">
    <source>
        <dbReference type="ARBA" id="ARBA00004541"/>
    </source>
</evidence>
<keyword evidence="14 32" id="KW-0547">Nucleotide-binding</keyword>
<keyword evidence="10" id="KW-0808">Transferase</keyword>
<keyword evidence="18 34" id="KW-1133">Transmembrane helix</keyword>
<keyword evidence="38" id="KW-1185">Reference proteome</keyword>
<keyword evidence="26" id="KW-0968">Cytoplasmic vesicle</keyword>
<evidence type="ECO:0000259" key="35">
    <source>
        <dbReference type="PROSITE" id="PS50011"/>
    </source>
</evidence>
<evidence type="ECO:0000256" key="8">
    <source>
        <dbReference type="ARBA" id="ARBA00022490"/>
    </source>
</evidence>
<keyword evidence="13" id="KW-0677">Repeat</keyword>
<dbReference type="GO" id="GO:0017134">
    <property type="term" value="F:fibroblast growth factor binding"/>
    <property type="evidence" value="ECO:0007669"/>
    <property type="project" value="TreeGrafter"/>
</dbReference>
<evidence type="ECO:0000256" key="11">
    <source>
        <dbReference type="ARBA" id="ARBA00022692"/>
    </source>
</evidence>
<dbReference type="InterPro" id="IPR003599">
    <property type="entry name" value="Ig_sub"/>
</dbReference>
<feature type="region of interest" description="Disordered" evidence="33">
    <location>
        <begin position="755"/>
        <end position="797"/>
    </location>
</feature>
<dbReference type="Gene3D" id="2.60.40.10">
    <property type="entry name" value="Immunoglobulins"/>
    <property type="match status" value="3"/>
</dbReference>
<evidence type="ECO:0000256" key="25">
    <source>
        <dbReference type="ARBA" id="ARBA00023319"/>
    </source>
</evidence>
<evidence type="ECO:0000256" key="26">
    <source>
        <dbReference type="ARBA" id="ARBA00023329"/>
    </source>
</evidence>
<evidence type="ECO:0000259" key="36">
    <source>
        <dbReference type="PROSITE" id="PS50835"/>
    </source>
</evidence>
<dbReference type="GO" id="GO:0045597">
    <property type="term" value="P:positive regulation of cell differentiation"/>
    <property type="evidence" value="ECO:0007669"/>
    <property type="project" value="TreeGrafter"/>
</dbReference>
<keyword evidence="24" id="KW-0539">Nucleus</keyword>
<dbReference type="PROSITE" id="PS00109">
    <property type="entry name" value="PROTEIN_KINASE_TYR"/>
    <property type="match status" value="1"/>
</dbReference>
<evidence type="ECO:0000256" key="23">
    <source>
        <dbReference type="ARBA" id="ARBA00023180"/>
    </source>
</evidence>
<keyword evidence="15" id="KW-0418">Kinase</keyword>
<keyword evidence="21 30" id="KW-1015">Disulfide bond</keyword>
<evidence type="ECO:0000256" key="32">
    <source>
        <dbReference type="PROSITE-ProRule" id="PRU10141"/>
    </source>
</evidence>
<dbReference type="FunFam" id="2.60.40.10:FF:000408">
    <property type="entry name" value="Fibroblast growth factor receptor"/>
    <property type="match status" value="1"/>
</dbReference>
<dbReference type="Pfam" id="PF13927">
    <property type="entry name" value="Ig_3"/>
    <property type="match status" value="1"/>
</dbReference>
<dbReference type="InterPro" id="IPR050122">
    <property type="entry name" value="RTK"/>
</dbReference>
<dbReference type="InterPro" id="IPR008266">
    <property type="entry name" value="Tyr_kinase_AS"/>
</dbReference>
<dbReference type="InterPro" id="IPR013098">
    <property type="entry name" value="Ig_I-set"/>
</dbReference>
<dbReference type="PANTHER" id="PTHR24416:SF131">
    <property type="entry name" value="FIBROBLAST GROWTH FACTOR RECEPTOR 1"/>
    <property type="match status" value="1"/>
</dbReference>
<evidence type="ECO:0000256" key="20">
    <source>
        <dbReference type="ARBA" id="ARBA00023137"/>
    </source>
</evidence>
<keyword evidence="23 31" id="KW-0325">Glycoprotein</keyword>
<dbReference type="GO" id="GO:0030154">
    <property type="term" value="P:cell differentiation"/>
    <property type="evidence" value="ECO:0007669"/>
    <property type="project" value="UniProtKB-ARBA"/>
</dbReference>
<evidence type="ECO:0000256" key="14">
    <source>
        <dbReference type="ARBA" id="ARBA00022741"/>
    </source>
</evidence>
<dbReference type="PROSITE" id="PS50835">
    <property type="entry name" value="IG_LIKE"/>
    <property type="match status" value="3"/>
</dbReference>
<evidence type="ECO:0000313" key="38">
    <source>
        <dbReference type="Proteomes" id="UP000539920"/>
    </source>
</evidence>
<feature type="non-terminal residue" evidence="37">
    <location>
        <position position="1"/>
    </location>
</feature>
<keyword evidence="17" id="KW-0832">Ubl conjugation</keyword>
<dbReference type="Pfam" id="PF07714">
    <property type="entry name" value="PK_Tyr_Ser-Thr"/>
    <property type="match status" value="1"/>
</dbReference>
<dbReference type="GO" id="GO:0005524">
    <property type="term" value="F:ATP binding"/>
    <property type="evidence" value="ECO:0007669"/>
    <property type="project" value="UniProtKB-UniRule"/>
</dbReference>
<dbReference type="GO" id="GO:0048513">
    <property type="term" value="P:animal organ development"/>
    <property type="evidence" value="ECO:0007669"/>
    <property type="project" value="UniProtKB-ARBA"/>
</dbReference>
<feature type="transmembrane region" description="Helical" evidence="34">
    <location>
        <begin position="351"/>
        <end position="371"/>
    </location>
</feature>
<evidence type="ECO:0000256" key="7">
    <source>
        <dbReference type="ARBA" id="ARBA00022475"/>
    </source>
</evidence>
<dbReference type="Pfam" id="PF07679">
    <property type="entry name" value="I-set"/>
    <property type="match status" value="1"/>
</dbReference>
<feature type="binding site" evidence="29">
    <location>
        <begin position="456"/>
        <end position="462"/>
    </location>
    <ligand>
        <name>ATP</name>
        <dbReference type="ChEBI" id="CHEBI:30616"/>
    </ligand>
</feature>
<feature type="glycosylation site" description="N-linked (GlcNAc...) asparagine" evidence="31">
    <location>
        <position position="304"/>
    </location>
</feature>
<dbReference type="FunFam" id="2.60.40.10:FF:000020">
    <property type="entry name" value="Fibroblast growth factor receptor"/>
    <property type="match status" value="1"/>
</dbReference>
<feature type="glycosylation site" description="N-linked (GlcNAc...) asparagine" evidence="31">
    <location>
        <position position="238"/>
    </location>
</feature>
<dbReference type="InterPro" id="IPR020635">
    <property type="entry name" value="Tyr_kinase_cat_dom"/>
</dbReference>
<keyword evidence="19 34" id="KW-0472">Membrane</keyword>
<feature type="binding site" evidence="29">
    <location>
        <position position="540"/>
    </location>
    <ligand>
        <name>ATP</name>
        <dbReference type="ChEBI" id="CHEBI:30616"/>
    </ligand>
</feature>
<dbReference type="FunFam" id="1.10.510.10:FF:000007">
    <property type="entry name" value="Fibroblast growth factor receptor"/>
    <property type="match status" value="1"/>
</dbReference>
<evidence type="ECO:0000256" key="27">
    <source>
        <dbReference type="ARBA" id="ARBA00051243"/>
    </source>
</evidence>
<evidence type="ECO:0000256" key="28">
    <source>
        <dbReference type="PIRSR" id="PIRSR000628-1"/>
    </source>
</evidence>
<feature type="domain" description="Ig-like" evidence="36">
    <location>
        <begin position="229"/>
        <end position="331"/>
    </location>
</feature>
<comment type="caution">
    <text evidence="37">The sequence shown here is derived from an EMBL/GenBank/DDBJ whole genome shotgun (WGS) entry which is preliminary data.</text>
</comment>
<dbReference type="InterPro" id="IPR000719">
    <property type="entry name" value="Prot_kinase_dom"/>
</dbReference>
<dbReference type="SMART" id="SM00408">
    <property type="entry name" value="IGc2"/>
    <property type="match status" value="3"/>
</dbReference>
<dbReference type="Gene3D" id="1.10.510.10">
    <property type="entry name" value="Transferase(Phosphotransferase) domain 1"/>
    <property type="match status" value="1"/>
</dbReference>
<feature type="glycosylation site" description="N-linked (GlcNAc...) asparagine" evidence="31">
    <location>
        <position position="86"/>
    </location>
</feature>
<dbReference type="InterPro" id="IPR017441">
    <property type="entry name" value="Protein_kinase_ATP_BS"/>
</dbReference>
<feature type="domain" description="Ig-like" evidence="36">
    <location>
        <begin position="115"/>
        <end position="220"/>
    </location>
</feature>
<keyword evidence="16 29" id="KW-0067">ATP-binding</keyword>
<evidence type="ECO:0000256" key="1">
    <source>
        <dbReference type="ARBA" id="ARBA00004123"/>
    </source>
</evidence>
<evidence type="ECO:0000256" key="22">
    <source>
        <dbReference type="ARBA" id="ARBA00023170"/>
    </source>
</evidence>
<sequence>ALPKAKIEVESYSAHPGELLQLRCRLRDDVQSINWVRDGIQLAENNRTRITGEEVEVRDVVPEDSGLYACMTNSPSGSETTYFSVNISDALPSAEDDDDEDDSSSEEKEADNTKPNQAIAPYWTYPEKMEKKLHAVPAAKTVKFKCPSSGTPNPTLRWLKNGKEFKPDHRIGGYKVRGGQGHSPGSAGIIMDSVVPSDKGNYTCIVENKYGSINHTYQLDVVERSPHRPILQAGLPANKTVALGSNVEFVCKVYSDPQPHIQWLKHIEVNGSKIGPDNLPYVQILKTAGVNTTDKEMEVLHLRNVSFEDAGEYTCLAGNSIGISHHSAWLTVLEAIEDTPAMMTSPFYLEIIIYCIGAFLISCMVVTIIIYKLKSTTKKTDFNSQLAVHKLAKSIPLRRQVSADSSSSMNSGVMLVRPSRLSSSGTPMLAGVSEYELPEDPRWELPRDRLILGKPLGEGCFGQVVLAEAIGLDKDKPNRVTKVAVKMLKSDATEKDLSDLISEMEMMKMIGKHKNIINLLGACTQDGPLYVIVEYASKGNLREYLQARRPPGMEYCYNPARVPEEQLSFKDLVSCAYQVARGMEYLASKKCIHRDLAARNVLVTEDNVMKIADFGLARDIHHIDYYKKTTNGRLPVKWMAPEALFDRIYTHQSDVWSFGVLLWEIFTLGGSPYPGVPVEELFKLLKEGHRMDKPSNCTNELYMMMRDCWHAVPSQRPTFKQLVEDLDRIVAMTSNQVGEEYLDLSMPLDQYSPGFPDTRSSTCSSGEDSVFSHDPLPDEPCLPKFPPQHSNGGLKRH</sequence>
<dbReference type="PANTHER" id="PTHR24416">
    <property type="entry name" value="TYROSINE-PROTEIN KINASE RECEPTOR"/>
    <property type="match status" value="1"/>
</dbReference>
<dbReference type="SMART" id="SM00219">
    <property type="entry name" value="TyrKc"/>
    <property type="match status" value="1"/>
</dbReference>
<evidence type="ECO:0000256" key="16">
    <source>
        <dbReference type="ARBA" id="ARBA00022840"/>
    </source>
</evidence>
<dbReference type="GO" id="GO:0005886">
    <property type="term" value="C:plasma membrane"/>
    <property type="evidence" value="ECO:0007669"/>
    <property type="project" value="UniProtKB-SubCell"/>
</dbReference>
<keyword evidence="25" id="KW-0393">Immunoglobulin domain</keyword>
<keyword evidence="9" id="KW-0597">Phosphoprotein</keyword>
<dbReference type="EC" id="2.7.10.1" evidence="5"/>
<reference evidence="37 38" key="1">
    <citation type="submission" date="2019-09" db="EMBL/GenBank/DDBJ databases">
        <title>Bird 10,000 Genomes (B10K) Project - Family phase.</title>
        <authorList>
            <person name="Zhang G."/>
        </authorList>
    </citation>
    <scope>NUCLEOTIDE SEQUENCE [LARGE SCALE GENOMIC DNA]</scope>
    <source>
        <strain evidence="37">B10K-DU-001-79</strain>
        <tissue evidence="37">Muscle</tissue>
    </source>
</reference>
<dbReference type="GO" id="GO:0080090">
    <property type="term" value="P:regulation of primary metabolic process"/>
    <property type="evidence" value="ECO:0007669"/>
    <property type="project" value="UniProtKB-ARBA"/>
</dbReference>
<evidence type="ECO:0000256" key="13">
    <source>
        <dbReference type="ARBA" id="ARBA00022737"/>
    </source>
</evidence>
<dbReference type="GO" id="GO:0043235">
    <property type="term" value="C:receptor complex"/>
    <property type="evidence" value="ECO:0007669"/>
    <property type="project" value="TreeGrafter"/>
</dbReference>
<feature type="binding site" evidence="29">
    <location>
        <begin position="534"/>
        <end position="536"/>
    </location>
    <ligand>
        <name>ATP</name>
        <dbReference type="ChEBI" id="CHEBI:30616"/>
    </ligand>
</feature>
<evidence type="ECO:0000256" key="6">
    <source>
        <dbReference type="ARBA" id="ARBA00015507"/>
    </source>
</evidence>
<dbReference type="InterPro" id="IPR003598">
    <property type="entry name" value="Ig_sub2"/>
</dbReference>
<feature type="binding site" evidence="29 32">
    <location>
        <position position="486"/>
    </location>
    <ligand>
        <name>ATP</name>
        <dbReference type="ChEBI" id="CHEBI:30616"/>
    </ligand>
</feature>
<dbReference type="GO" id="GO:0008284">
    <property type="term" value="P:positive regulation of cell population proliferation"/>
    <property type="evidence" value="ECO:0007669"/>
    <property type="project" value="InterPro"/>
</dbReference>
<dbReference type="SUPFAM" id="SSF56112">
    <property type="entry name" value="Protein kinase-like (PK-like)"/>
    <property type="match status" value="1"/>
</dbReference>
<evidence type="ECO:0000256" key="21">
    <source>
        <dbReference type="ARBA" id="ARBA00023157"/>
    </source>
</evidence>